<keyword evidence="2 7" id="KW-0812">Transmembrane</keyword>
<evidence type="ECO:0000256" key="5">
    <source>
        <dbReference type="ARBA" id="ARBA00038359"/>
    </source>
</evidence>
<dbReference type="PANTHER" id="PTHR33048">
    <property type="entry name" value="PTH11-LIKE INTEGRAL MEMBRANE PROTEIN (AFU_ORTHOLOGUE AFUA_5G11245)"/>
    <property type="match status" value="1"/>
</dbReference>
<keyword evidence="3 7" id="KW-1133">Transmembrane helix</keyword>
<feature type="transmembrane region" description="Helical" evidence="7">
    <location>
        <begin position="58"/>
        <end position="79"/>
    </location>
</feature>
<evidence type="ECO:0000256" key="2">
    <source>
        <dbReference type="ARBA" id="ARBA00022692"/>
    </source>
</evidence>
<organism evidence="9 10">
    <name type="scientific">Neodothiora populina</name>
    <dbReference type="NCBI Taxonomy" id="2781224"/>
    <lineage>
        <taxon>Eukaryota</taxon>
        <taxon>Fungi</taxon>
        <taxon>Dikarya</taxon>
        <taxon>Ascomycota</taxon>
        <taxon>Pezizomycotina</taxon>
        <taxon>Dothideomycetes</taxon>
        <taxon>Dothideomycetidae</taxon>
        <taxon>Dothideales</taxon>
        <taxon>Dothioraceae</taxon>
        <taxon>Neodothiora</taxon>
    </lineage>
</organism>
<evidence type="ECO:0000259" key="8">
    <source>
        <dbReference type="Pfam" id="PF20684"/>
    </source>
</evidence>
<name>A0ABR3PIW2_9PEZI</name>
<evidence type="ECO:0000256" key="1">
    <source>
        <dbReference type="ARBA" id="ARBA00004141"/>
    </source>
</evidence>
<proteinExistence type="inferred from homology"/>
<feature type="domain" description="Rhodopsin" evidence="8">
    <location>
        <begin position="40"/>
        <end position="246"/>
    </location>
</feature>
<evidence type="ECO:0000256" key="3">
    <source>
        <dbReference type="ARBA" id="ARBA00022989"/>
    </source>
</evidence>
<feature type="compositionally biased region" description="Low complexity" evidence="6">
    <location>
        <begin position="484"/>
        <end position="498"/>
    </location>
</feature>
<dbReference type="Proteomes" id="UP001562354">
    <property type="component" value="Unassembled WGS sequence"/>
</dbReference>
<dbReference type="RefSeq" id="XP_069202344.1">
    <property type="nucleotide sequence ID" value="XM_069343793.1"/>
</dbReference>
<feature type="transmembrane region" description="Helical" evidence="7">
    <location>
        <begin position="185"/>
        <end position="211"/>
    </location>
</feature>
<accession>A0ABR3PIW2</accession>
<feature type="transmembrane region" description="Helical" evidence="7">
    <location>
        <begin position="26"/>
        <end position="46"/>
    </location>
</feature>
<gene>
    <name evidence="9" type="ORF">AAFC00_004194</name>
</gene>
<feature type="transmembrane region" description="Helical" evidence="7">
    <location>
        <begin position="143"/>
        <end position="162"/>
    </location>
</feature>
<comment type="subcellular location">
    <subcellularLocation>
        <location evidence="1">Membrane</location>
        <topology evidence="1">Multi-pass membrane protein</topology>
    </subcellularLocation>
</comment>
<evidence type="ECO:0000256" key="7">
    <source>
        <dbReference type="SAM" id="Phobius"/>
    </source>
</evidence>
<comment type="similarity">
    <text evidence="5">Belongs to the SAT4 family.</text>
</comment>
<feature type="region of interest" description="Disordered" evidence="6">
    <location>
        <begin position="475"/>
        <end position="566"/>
    </location>
</feature>
<sequence>MLRRAVWSDNPPALRSRDENYPTLLFSWWCTGFAAVIILMRVFGRLIRTGRIFSEDTIMLCSLIPLLIRMGLVHVILLFGTNNVMTEGMTAKQIHLHSIGARLVLASRIFYAMFIWVSKLTVSQFLKRLARASWKRSYQRGLDFIRIFLLLTFIAVVIATLAECQPFDHYWQVLPDPGPQCRQGYAHLITMGSADIISDILLVCWPIPIIIQARMPLKRKLSLTFLFSLSLGLIAITATRVPEVIGRHGRQQYRTVWASAEILASAAVANAVVLGSFVRDRGIKRNKYKRSSTLDSIDRVSTRRPTLIPADSDEDLFRSIGCRLPPELASPGTAVARPAPVALTSEDYFMTGAAPMSPLHKSGTVHRSGSMAGLNLEENSDDSPHDSADALPKADITIASSPNLYRPSTKSISFWDVGGLLEEGPMTSSAATTQTTSSSSTRALGVAAHDFAANSQSSARPGMVARRSSRNIFTDFAIGRRRSSQLPQEPQTSPSTTPIPNDDQDVDDGGSHPRARDVAPSEDPSTFAHSRRPSLSTPHHSRASPVPNEDDSDGISLQDVGGLLER</sequence>
<feature type="transmembrane region" description="Helical" evidence="7">
    <location>
        <begin position="99"/>
        <end position="122"/>
    </location>
</feature>
<keyword evidence="4 7" id="KW-0472">Membrane</keyword>
<evidence type="ECO:0000313" key="10">
    <source>
        <dbReference type="Proteomes" id="UP001562354"/>
    </source>
</evidence>
<reference evidence="9 10" key="1">
    <citation type="submission" date="2024-07" db="EMBL/GenBank/DDBJ databases">
        <title>Draft sequence of the Neodothiora populina.</title>
        <authorList>
            <person name="Drown D.D."/>
            <person name="Schuette U.S."/>
            <person name="Buechlein A.B."/>
            <person name="Rusch D.R."/>
            <person name="Winton L.W."/>
            <person name="Adams G.A."/>
        </authorList>
    </citation>
    <scope>NUCLEOTIDE SEQUENCE [LARGE SCALE GENOMIC DNA]</scope>
    <source>
        <strain evidence="9 10">CPC 39397</strain>
    </source>
</reference>
<feature type="compositionally biased region" description="Basic and acidic residues" evidence="6">
    <location>
        <begin position="509"/>
        <end position="519"/>
    </location>
</feature>
<feature type="compositionally biased region" description="Polar residues" evidence="6">
    <location>
        <begin position="523"/>
        <end position="538"/>
    </location>
</feature>
<dbReference type="InterPro" id="IPR049326">
    <property type="entry name" value="Rhodopsin_dom_fungi"/>
</dbReference>
<dbReference type="InterPro" id="IPR052337">
    <property type="entry name" value="SAT4-like"/>
</dbReference>
<feature type="transmembrane region" description="Helical" evidence="7">
    <location>
        <begin position="223"/>
        <end position="241"/>
    </location>
</feature>
<comment type="caution">
    <text evidence="9">The sequence shown here is derived from an EMBL/GenBank/DDBJ whole genome shotgun (WGS) entry which is preliminary data.</text>
</comment>
<evidence type="ECO:0000256" key="4">
    <source>
        <dbReference type="ARBA" id="ARBA00023136"/>
    </source>
</evidence>
<evidence type="ECO:0000256" key="6">
    <source>
        <dbReference type="SAM" id="MobiDB-lite"/>
    </source>
</evidence>
<evidence type="ECO:0000313" key="9">
    <source>
        <dbReference type="EMBL" id="KAL1306071.1"/>
    </source>
</evidence>
<dbReference type="Pfam" id="PF20684">
    <property type="entry name" value="Fung_rhodopsin"/>
    <property type="match status" value="1"/>
</dbReference>
<dbReference type="PANTHER" id="PTHR33048:SF19">
    <property type="entry name" value="MEMBRANE PROTEIN PTH11-LIKE, PUTATIVE (AFU_ORTHOLOGUE AFUA_1G14080)-RELATED"/>
    <property type="match status" value="1"/>
</dbReference>
<feature type="transmembrane region" description="Helical" evidence="7">
    <location>
        <begin position="256"/>
        <end position="278"/>
    </location>
</feature>
<dbReference type="EMBL" id="JBFMKM010000005">
    <property type="protein sequence ID" value="KAL1306071.1"/>
    <property type="molecule type" value="Genomic_DNA"/>
</dbReference>
<keyword evidence="10" id="KW-1185">Reference proteome</keyword>
<protein>
    <recommendedName>
        <fullName evidence="8">Rhodopsin domain-containing protein</fullName>
    </recommendedName>
</protein>
<dbReference type="GeneID" id="95977894"/>